<accession>A0A0J1K195</accession>
<name>A0A0J1K195_9GAMM</name>
<evidence type="ECO:0008006" key="5">
    <source>
        <dbReference type="Google" id="ProtNLM"/>
    </source>
</evidence>
<gene>
    <name evidence="3" type="ORF">ABT57_15550</name>
</gene>
<dbReference type="PROSITE" id="PS51257">
    <property type="entry name" value="PROKAR_LIPOPROTEIN"/>
    <property type="match status" value="1"/>
</dbReference>
<evidence type="ECO:0000256" key="2">
    <source>
        <dbReference type="SAM" id="SignalP"/>
    </source>
</evidence>
<proteinExistence type="predicted"/>
<organism evidence="3 4">
    <name type="scientific">Photobacterium ganghwense</name>
    <dbReference type="NCBI Taxonomy" id="320778"/>
    <lineage>
        <taxon>Bacteria</taxon>
        <taxon>Pseudomonadati</taxon>
        <taxon>Pseudomonadota</taxon>
        <taxon>Gammaproteobacteria</taxon>
        <taxon>Vibrionales</taxon>
        <taxon>Vibrionaceae</taxon>
        <taxon>Photobacterium</taxon>
    </lineage>
</organism>
<dbReference type="EMBL" id="LDOU01000015">
    <property type="protein sequence ID" value="KLV08212.1"/>
    <property type="molecule type" value="Genomic_DNA"/>
</dbReference>
<dbReference type="Proteomes" id="UP000035909">
    <property type="component" value="Unassembled WGS sequence"/>
</dbReference>
<feature type="chain" id="PRO_5005254273" description="Lipoprotein" evidence="2">
    <location>
        <begin position="19"/>
        <end position="157"/>
    </location>
</feature>
<dbReference type="AlphaFoldDB" id="A0A0J1K195"/>
<sequence length="157" mass="16515">MRKSLLILATLLLSACNSDDNSNSNNDNSTPDTGGVGKQYASKALGPTQLNNTVSMALIVSPNNPNETVSGQPAVTFNQQNGQLTITQGQGIRAAEATFLLMNEQTLASKSCGYLEAIEQPASGCIMTISADDLSKIHLSAIQLFDPQGNLITTSIQ</sequence>
<feature type="region of interest" description="Disordered" evidence="1">
    <location>
        <begin position="18"/>
        <end position="40"/>
    </location>
</feature>
<dbReference type="STRING" id="320778.ABT57_15550"/>
<keyword evidence="4" id="KW-1185">Reference proteome</keyword>
<protein>
    <recommendedName>
        <fullName evidence="5">Lipoprotein</fullName>
    </recommendedName>
</protein>
<evidence type="ECO:0000256" key="1">
    <source>
        <dbReference type="SAM" id="MobiDB-lite"/>
    </source>
</evidence>
<keyword evidence="2" id="KW-0732">Signal</keyword>
<evidence type="ECO:0000313" key="4">
    <source>
        <dbReference type="Proteomes" id="UP000035909"/>
    </source>
</evidence>
<comment type="caution">
    <text evidence="3">The sequence shown here is derived from an EMBL/GenBank/DDBJ whole genome shotgun (WGS) entry which is preliminary data.</text>
</comment>
<evidence type="ECO:0000313" key="3">
    <source>
        <dbReference type="EMBL" id="KLV08212.1"/>
    </source>
</evidence>
<dbReference type="PATRIC" id="fig|320778.3.peg.3382"/>
<dbReference type="RefSeq" id="WP_047886100.1">
    <property type="nucleotide sequence ID" value="NZ_CP071326.1"/>
</dbReference>
<feature type="compositionally biased region" description="Low complexity" evidence="1">
    <location>
        <begin position="18"/>
        <end position="29"/>
    </location>
</feature>
<feature type="signal peptide" evidence="2">
    <location>
        <begin position="1"/>
        <end position="18"/>
    </location>
</feature>
<reference evidence="3 4" key="1">
    <citation type="submission" date="2015-05" db="EMBL/GenBank/DDBJ databases">
        <title>Photobacterium galathea sp. nov.</title>
        <authorList>
            <person name="Machado H."/>
            <person name="Gram L."/>
        </authorList>
    </citation>
    <scope>NUCLEOTIDE SEQUENCE [LARGE SCALE GENOMIC DNA]</scope>
    <source>
        <strain evidence="3 4">DSM 22954</strain>
    </source>
</reference>